<comment type="caution">
    <text evidence="3">The sequence shown here is derived from an EMBL/GenBank/DDBJ whole genome shotgun (WGS) entry which is preliminary data.</text>
</comment>
<keyword evidence="4" id="KW-1185">Reference proteome</keyword>
<dbReference type="Pfam" id="PF07811">
    <property type="entry name" value="TadE"/>
    <property type="match status" value="1"/>
</dbReference>
<protein>
    <submittedName>
        <fullName evidence="3">Septum formation initiator</fullName>
    </submittedName>
</protein>
<organism evidence="3 4">
    <name type="scientific">Streptomyces rhizosphaericus</name>
    <dbReference type="NCBI Taxonomy" id="114699"/>
    <lineage>
        <taxon>Bacteria</taxon>
        <taxon>Bacillati</taxon>
        <taxon>Actinomycetota</taxon>
        <taxon>Actinomycetes</taxon>
        <taxon>Kitasatosporales</taxon>
        <taxon>Streptomycetaceae</taxon>
        <taxon>Streptomyces</taxon>
        <taxon>Streptomyces violaceusniger group</taxon>
    </lineage>
</organism>
<dbReference type="InterPro" id="IPR012495">
    <property type="entry name" value="TadE-like_dom"/>
</dbReference>
<proteinExistence type="predicted"/>
<evidence type="ECO:0000313" key="4">
    <source>
        <dbReference type="Proteomes" id="UP000476310"/>
    </source>
</evidence>
<dbReference type="AlphaFoldDB" id="A0A6G4AGE9"/>
<sequence length="137" mass="13362">MRARLASGRDRGSASIEFLGFLPILILVALAAVQLGIAAYAAQQAGTAARAAARTASLDEPRTSPQAAGKAAMSGWLADGASIGSGGCGGGEAQATATVEIPSVIPGFDFGSAEKSATMPCDEGDGGVAPAALGGER</sequence>
<feature type="region of interest" description="Disordered" evidence="1">
    <location>
        <begin position="115"/>
        <end position="137"/>
    </location>
</feature>
<feature type="region of interest" description="Disordered" evidence="1">
    <location>
        <begin position="51"/>
        <end position="71"/>
    </location>
</feature>
<dbReference type="EMBL" id="JAAIKT010000020">
    <property type="protein sequence ID" value="NEW72322.1"/>
    <property type="molecule type" value="Genomic_DNA"/>
</dbReference>
<evidence type="ECO:0000256" key="1">
    <source>
        <dbReference type="SAM" id="MobiDB-lite"/>
    </source>
</evidence>
<evidence type="ECO:0000259" key="2">
    <source>
        <dbReference type="Pfam" id="PF07811"/>
    </source>
</evidence>
<name>A0A6G4AGE9_9ACTN</name>
<accession>A0A6G4AGE9</accession>
<gene>
    <name evidence="3" type="ORF">G4H13_18395</name>
</gene>
<dbReference type="Proteomes" id="UP000476310">
    <property type="component" value="Unassembled WGS sequence"/>
</dbReference>
<reference evidence="3" key="1">
    <citation type="submission" date="2020-02" db="EMBL/GenBank/DDBJ databases">
        <title>A new Streptomyces sp. for controlling soil-borne diseases.</title>
        <authorList>
            <person name="Li X."/>
            <person name="Tian Y."/>
            <person name="Gao K."/>
        </authorList>
    </citation>
    <scope>NUCLEOTIDE SEQUENCE [LARGE SCALE GENOMIC DNA]</scope>
    <source>
        <strain evidence="3">0250</strain>
    </source>
</reference>
<feature type="domain" description="TadE-like" evidence="2">
    <location>
        <begin position="12"/>
        <end position="54"/>
    </location>
</feature>
<evidence type="ECO:0000313" key="3">
    <source>
        <dbReference type="EMBL" id="NEW72322.1"/>
    </source>
</evidence>